<evidence type="ECO:0000256" key="3">
    <source>
        <dbReference type="ARBA" id="ARBA00023163"/>
    </source>
</evidence>
<keyword evidence="2 6" id="KW-0238">DNA-binding</keyword>
<keyword evidence="7" id="KW-1185">Reference proteome</keyword>
<dbReference type="PROSITE" id="PS50995">
    <property type="entry name" value="HTH_MARR_2"/>
    <property type="match status" value="1"/>
</dbReference>
<dbReference type="EMBL" id="CP014265">
    <property type="protein sequence ID" value="AMK16143.1"/>
    <property type="molecule type" value="Genomic_DNA"/>
</dbReference>
<dbReference type="InterPro" id="IPR036388">
    <property type="entry name" value="WH-like_DNA-bd_sf"/>
</dbReference>
<evidence type="ECO:0000256" key="2">
    <source>
        <dbReference type="ARBA" id="ARBA00023125"/>
    </source>
</evidence>
<dbReference type="Pfam" id="PF01047">
    <property type="entry name" value="MarR"/>
    <property type="match status" value="1"/>
</dbReference>
<sequence length="149" mass="17631">MADLNFEDERISFTPIILYMEYINLQYARYLRENFKEITSGDSTYLINIFYHQNISQRELADLLFVSESNVAQIIKKLENKGFIERLVDENNKCRKNLRLTNIGKLTVFSLIKVIYEGESKLNESYSQEEIELFKKMLYDYSNLAIADI</sequence>
<dbReference type="InterPro" id="IPR036390">
    <property type="entry name" value="WH_DNA-bd_sf"/>
</dbReference>
<dbReference type="Gene3D" id="1.10.10.10">
    <property type="entry name" value="Winged helix-like DNA-binding domain superfamily/Winged helix DNA-binding domain"/>
    <property type="match status" value="1"/>
</dbReference>
<dbReference type="GeneID" id="28489906"/>
<dbReference type="SMART" id="SM00347">
    <property type="entry name" value="HTH_MARR"/>
    <property type="match status" value="1"/>
</dbReference>
<evidence type="ECO:0000259" key="4">
    <source>
        <dbReference type="PROSITE" id="PS50995"/>
    </source>
</evidence>
<feature type="domain" description="HTH marR-type" evidence="4">
    <location>
        <begin position="1"/>
        <end position="143"/>
    </location>
</feature>
<reference evidence="8" key="3">
    <citation type="submission" date="2016-10" db="EMBL/GenBank/DDBJ databases">
        <authorList>
            <person name="Varghese N."/>
        </authorList>
    </citation>
    <scope>NUCLEOTIDE SEQUENCE [LARGE SCALE GENOMIC DNA]</scope>
    <source>
        <strain evidence="8">DSM 16632</strain>
    </source>
</reference>
<dbReference type="OrthoDB" id="78011at2157"/>
<dbReference type="SUPFAM" id="SSF46785">
    <property type="entry name" value="Winged helix' DNA-binding domain"/>
    <property type="match status" value="1"/>
</dbReference>
<reference evidence="5 7" key="1">
    <citation type="journal article" date="2016" name="Genome Announc.">
        <title>Draft Genome Sequence of the Rumen Methanogen Methanobrevibacter olleyae YLM1.</title>
        <authorList>
            <person name="Kelly W.J."/>
            <person name="Li D."/>
            <person name="Lambie S.C."/>
            <person name="Cox F."/>
            <person name="Attwood G.T."/>
            <person name="Altermann E."/>
            <person name="Leahy S.C."/>
        </authorList>
    </citation>
    <scope>NUCLEOTIDE SEQUENCE [LARGE SCALE GENOMIC DNA]</scope>
    <source>
        <strain evidence="5 7">YLM1</strain>
    </source>
</reference>
<dbReference type="InterPro" id="IPR000835">
    <property type="entry name" value="HTH_MarR-typ"/>
</dbReference>
<dbReference type="PANTHER" id="PTHR42756:SF1">
    <property type="entry name" value="TRANSCRIPTIONAL REPRESSOR OF EMRAB OPERON"/>
    <property type="match status" value="1"/>
</dbReference>
<dbReference type="GO" id="GO:0003677">
    <property type="term" value="F:DNA binding"/>
    <property type="evidence" value="ECO:0007669"/>
    <property type="project" value="UniProtKB-KW"/>
</dbReference>
<name>A0A126R180_METOL</name>
<dbReference type="RefSeq" id="WP_067148254.1">
    <property type="nucleotide sequence ID" value="NZ_CP014265.1"/>
</dbReference>
<evidence type="ECO:0000313" key="8">
    <source>
        <dbReference type="Proteomes" id="UP000183442"/>
    </source>
</evidence>
<keyword evidence="1" id="KW-0805">Transcription regulation</keyword>
<proteinExistence type="predicted"/>
<evidence type="ECO:0000313" key="5">
    <source>
        <dbReference type="EMBL" id="AMK16143.1"/>
    </source>
</evidence>
<reference evidence="6" key="4">
    <citation type="submission" date="2016-10" db="EMBL/GenBank/DDBJ databases">
        <authorList>
            <person name="de Groot N.N."/>
        </authorList>
    </citation>
    <scope>NUCLEOTIDE SEQUENCE [LARGE SCALE GENOMIC DNA]</scope>
    <source>
        <strain evidence="6">DSM 16632</strain>
    </source>
</reference>
<dbReference type="PANTHER" id="PTHR42756">
    <property type="entry name" value="TRANSCRIPTIONAL REGULATOR, MARR"/>
    <property type="match status" value="1"/>
</dbReference>
<dbReference type="PRINTS" id="PR00598">
    <property type="entry name" value="HTHMARR"/>
</dbReference>
<evidence type="ECO:0000313" key="7">
    <source>
        <dbReference type="Proteomes" id="UP000066376"/>
    </source>
</evidence>
<dbReference type="Proteomes" id="UP000183442">
    <property type="component" value="Unassembled WGS sequence"/>
</dbReference>
<evidence type="ECO:0000256" key="1">
    <source>
        <dbReference type="ARBA" id="ARBA00023015"/>
    </source>
</evidence>
<dbReference type="STRING" id="294671.YLM1_1588"/>
<dbReference type="EMBL" id="FOTL01000006">
    <property type="protein sequence ID" value="SFL32072.1"/>
    <property type="molecule type" value="Genomic_DNA"/>
</dbReference>
<organism evidence="5 7">
    <name type="scientific">Methanobrevibacter olleyae</name>
    <dbReference type="NCBI Taxonomy" id="294671"/>
    <lineage>
        <taxon>Archaea</taxon>
        <taxon>Methanobacteriati</taxon>
        <taxon>Methanobacteriota</taxon>
        <taxon>Methanomada group</taxon>
        <taxon>Methanobacteria</taxon>
        <taxon>Methanobacteriales</taxon>
        <taxon>Methanobacteriaceae</taxon>
        <taxon>Methanobrevibacter</taxon>
    </lineage>
</organism>
<dbReference type="PATRIC" id="fig|294671.3.peg.1652"/>
<protein>
    <submittedName>
        <fullName evidence="6">DNA-binding transcriptional regulator, MarR family</fullName>
    </submittedName>
    <submittedName>
        <fullName evidence="5">MarR family transcriptional regulator</fullName>
    </submittedName>
</protein>
<keyword evidence="3" id="KW-0804">Transcription</keyword>
<gene>
    <name evidence="6" type="ORF">SAMN02910297_00564</name>
    <name evidence="5" type="ORF">YLM1_1588</name>
</gene>
<accession>A0A126R180</accession>
<reference evidence="7" key="2">
    <citation type="submission" date="2016-02" db="EMBL/GenBank/DDBJ databases">
        <title>The draft genome sequence of the rumen methanogen Methanobrevibacter olleyae YLM1.</title>
        <authorList>
            <consortium name="New Zealand Agricultural Greenhouse Gas Research Centre/Pastoral Greenhouse Gas Research Consortium"/>
            <person name="Kelly W.J."/>
            <person name="Li D."/>
            <person name="Lambie S.C."/>
            <person name="Attwood G.T."/>
            <person name="Altermann E."/>
            <person name="Leahy S.C."/>
        </authorList>
    </citation>
    <scope>NUCLEOTIDE SEQUENCE [LARGE SCALE GENOMIC DNA]</scope>
    <source>
        <strain evidence="7">YLM1</strain>
    </source>
</reference>
<evidence type="ECO:0000313" key="6">
    <source>
        <dbReference type="EMBL" id="SFL32072.1"/>
    </source>
</evidence>
<dbReference type="AlphaFoldDB" id="A0A126R180"/>
<dbReference type="KEGG" id="mol:YLM1_1588"/>
<dbReference type="GO" id="GO:0003700">
    <property type="term" value="F:DNA-binding transcription factor activity"/>
    <property type="evidence" value="ECO:0007669"/>
    <property type="project" value="InterPro"/>
</dbReference>
<dbReference type="Proteomes" id="UP000066376">
    <property type="component" value="Chromosome"/>
</dbReference>